<reference evidence="2" key="1">
    <citation type="journal article" date="2005" name="Nature">
        <title>The map-based sequence of the rice genome.</title>
        <authorList>
            <consortium name="International rice genome sequencing project (IRGSP)"/>
            <person name="Matsumoto T."/>
            <person name="Wu J."/>
            <person name="Kanamori H."/>
            <person name="Katayose Y."/>
            <person name="Fujisawa M."/>
            <person name="Namiki N."/>
            <person name="Mizuno H."/>
            <person name="Yamamoto K."/>
            <person name="Antonio B.A."/>
            <person name="Baba T."/>
            <person name="Sakata K."/>
            <person name="Nagamura Y."/>
            <person name="Aoki H."/>
            <person name="Arikawa K."/>
            <person name="Arita K."/>
            <person name="Bito T."/>
            <person name="Chiden Y."/>
            <person name="Fujitsuka N."/>
            <person name="Fukunaka R."/>
            <person name="Hamada M."/>
            <person name="Harada C."/>
            <person name="Hayashi A."/>
            <person name="Hijishita S."/>
            <person name="Honda M."/>
            <person name="Hosokawa S."/>
            <person name="Ichikawa Y."/>
            <person name="Idonuma A."/>
            <person name="Iijima M."/>
            <person name="Ikeda M."/>
            <person name="Ikeno M."/>
            <person name="Ito K."/>
            <person name="Ito S."/>
            <person name="Ito T."/>
            <person name="Ito Y."/>
            <person name="Ito Y."/>
            <person name="Iwabuchi A."/>
            <person name="Kamiya K."/>
            <person name="Karasawa W."/>
            <person name="Kurita K."/>
            <person name="Katagiri S."/>
            <person name="Kikuta A."/>
            <person name="Kobayashi H."/>
            <person name="Kobayashi N."/>
            <person name="Machita K."/>
            <person name="Maehara T."/>
            <person name="Masukawa M."/>
            <person name="Mizubayashi T."/>
            <person name="Mukai Y."/>
            <person name="Nagasaki H."/>
            <person name="Nagata Y."/>
            <person name="Naito S."/>
            <person name="Nakashima M."/>
            <person name="Nakama Y."/>
            <person name="Nakamichi Y."/>
            <person name="Nakamura M."/>
            <person name="Meguro A."/>
            <person name="Negishi M."/>
            <person name="Ohta I."/>
            <person name="Ohta T."/>
            <person name="Okamoto M."/>
            <person name="Ono N."/>
            <person name="Saji S."/>
            <person name="Sakaguchi M."/>
            <person name="Sakai K."/>
            <person name="Shibata M."/>
            <person name="Shimokawa T."/>
            <person name="Song J."/>
            <person name="Takazaki Y."/>
            <person name="Terasawa K."/>
            <person name="Tsugane M."/>
            <person name="Tsuji K."/>
            <person name="Ueda S."/>
            <person name="Waki K."/>
            <person name="Yamagata H."/>
            <person name="Yamamoto M."/>
            <person name="Yamamoto S."/>
            <person name="Yamane H."/>
            <person name="Yoshiki S."/>
            <person name="Yoshihara R."/>
            <person name="Yukawa K."/>
            <person name="Zhong H."/>
            <person name="Yano M."/>
            <person name="Yuan Q."/>
            <person name="Ouyang S."/>
            <person name="Liu J."/>
            <person name="Jones K.M."/>
            <person name="Gansberger K."/>
            <person name="Moffat K."/>
            <person name="Hill J."/>
            <person name="Bera J."/>
            <person name="Fadrosh D."/>
            <person name="Jin S."/>
            <person name="Johri S."/>
            <person name="Kim M."/>
            <person name="Overton L."/>
            <person name="Reardon M."/>
            <person name="Tsitrin T."/>
            <person name="Vuong H."/>
            <person name="Weaver B."/>
            <person name="Ciecko A."/>
            <person name="Tallon L."/>
            <person name="Jackson J."/>
            <person name="Pai G."/>
            <person name="Aken S.V."/>
            <person name="Utterback T."/>
            <person name="Reidmuller S."/>
            <person name="Feldblyum T."/>
            <person name="Hsiao J."/>
            <person name="Zismann V."/>
            <person name="Iobst S."/>
            <person name="de Vazeille A.R."/>
            <person name="Buell C.R."/>
            <person name="Ying K."/>
            <person name="Li Y."/>
            <person name="Lu T."/>
            <person name="Huang Y."/>
            <person name="Zhao Q."/>
            <person name="Feng Q."/>
            <person name="Zhang L."/>
            <person name="Zhu J."/>
            <person name="Weng Q."/>
            <person name="Mu J."/>
            <person name="Lu Y."/>
            <person name="Fan D."/>
            <person name="Liu Y."/>
            <person name="Guan J."/>
            <person name="Zhang Y."/>
            <person name="Yu S."/>
            <person name="Liu X."/>
            <person name="Zhang Y."/>
            <person name="Hong G."/>
            <person name="Han B."/>
            <person name="Choisne N."/>
            <person name="Demange N."/>
            <person name="Orjeda G."/>
            <person name="Samain S."/>
            <person name="Cattolico L."/>
            <person name="Pelletier E."/>
            <person name="Couloux A."/>
            <person name="Segurens B."/>
            <person name="Wincker P."/>
            <person name="D'Hont A."/>
            <person name="Scarpelli C."/>
            <person name="Weissenbach J."/>
            <person name="Salanoubat M."/>
            <person name="Quetier F."/>
            <person name="Yu Y."/>
            <person name="Kim H.R."/>
            <person name="Rambo T."/>
            <person name="Currie J."/>
            <person name="Collura K."/>
            <person name="Luo M."/>
            <person name="Yang T."/>
            <person name="Ammiraju J.S.S."/>
            <person name="Engler F."/>
            <person name="Soderlund C."/>
            <person name="Wing R.A."/>
            <person name="Palmer L.E."/>
            <person name="de la Bastide M."/>
            <person name="Spiegel L."/>
            <person name="Nascimento L."/>
            <person name="Zutavern T."/>
            <person name="O'Shaughnessy A."/>
            <person name="Dike S."/>
            <person name="Dedhia N."/>
            <person name="Preston R."/>
            <person name="Balija V."/>
            <person name="McCombie W.R."/>
            <person name="Chow T."/>
            <person name="Chen H."/>
            <person name="Chung M."/>
            <person name="Chen C."/>
            <person name="Shaw J."/>
            <person name="Wu H."/>
            <person name="Hsiao K."/>
            <person name="Chao Y."/>
            <person name="Chu M."/>
            <person name="Cheng C."/>
            <person name="Hour A."/>
            <person name="Lee P."/>
            <person name="Lin S."/>
            <person name="Lin Y."/>
            <person name="Liou J."/>
            <person name="Liu S."/>
            <person name="Hsing Y."/>
            <person name="Raghuvanshi S."/>
            <person name="Mohanty A."/>
            <person name="Bharti A.K."/>
            <person name="Gaur A."/>
            <person name="Gupta V."/>
            <person name="Kumar D."/>
            <person name="Ravi V."/>
            <person name="Vij S."/>
            <person name="Kapur A."/>
            <person name="Khurana P."/>
            <person name="Khurana P."/>
            <person name="Khurana J.P."/>
            <person name="Tyagi A.K."/>
            <person name="Gaikwad K."/>
            <person name="Singh A."/>
            <person name="Dalal V."/>
            <person name="Srivastava S."/>
            <person name="Dixit A."/>
            <person name="Pal A.K."/>
            <person name="Ghazi I.A."/>
            <person name="Yadav M."/>
            <person name="Pandit A."/>
            <person name="Bhargava A."/>
            <person name="Sureshbabu K."/>
            <person name="Batra K."/>
            <person name="Sharma T.R."/>
            <person name="Mohapatra T."/>
            <person name="Singh N.K."/>
            <person name="Messing J."/>
            <person name="Nelson A.B."/>
            <person name="Fuks G."/>
            <person name="Kavchok S."/>
            <person name="Keizer G."/>
            <person name="Linton E."/>
            <person name="Llaca V."/>
            <person name="Song R."/>
            <person name="Tanyolac B."/>
            <person name="Young S."/>
            <person name="Ho-Il K."/>
            <person name="Hahn J.H."/>
            <person name="Sangsakoo G."/>
            <person name="Vanavichit A."/>
            <person name="de Mattos Luiz.A.T."/>
            <person name="Zimmer P.D."/>
            <person name="Malone G."/>
            <person name="Dellagostin O."/>
            <person name="de Oliveira A.C."/>
            <person name="Bevan M."/>
            <person name="Bancroft I."/>
            <person name="Minx P."/>
            <person name="Cordum H."/>
            <person name="Wilson R."/>
            <person name="Cheng Z."/>
            <person name="Jin W."/>
            <person name="Jiang J."/>
            <person name="Leong S.A."/>
            <person name="Iwama H."/>
            <person name="Gojobori T."/>
            <person name="Itoh T."/>
            <person name="Niimura Y."/>
            <person name="Fujii Y."/>
            <person name="Habara T."/>
            <person name="Sakai H."/>
            <person name="Sato Y."/>
            <person name="Wilson G."/>
            <person name="Kumar K."/>
            <person name="McCouch S."/>
            <person name="Juretic N."/>
            <person name="Hoen D."/>
            <person name="Wright S."/>
            <person name="Bruskiewich R."/>
            <person name="Bureau T."/>
            <person name="Miyao A."/>
            <person name="Hirochika H."/>
            <person name="Nishikawa T."/>
            <person name="Kadowaki K."/>
            <person name="Sugiura M."/>
            <person name="Burr B."/>
            <person name="Sasaki T."/>
        </authorList>
    </citation>
    <scope>NUCLEOTIDE SEQUENCE [LARGE SCALE GENOMIC DNA]</scope>
    <source>
        <strain evidence="2">cv. Nipponbare</strain>
    </source>
</reference>
<dbReference type="Gramene" id="Os05t0544750-00">
    <property type="protein sequence ID" value="Os05t0544750-00"/>
    <property type="gene ID" value="Os05g0544750"/>
</dbReference>
<evidence type="ECO:0000313" key="1">
    <source>
        <dbReference type="EMBL" id="BAS95157.1"/>
    </source>
</evidence>
<organism evidence="1 2">
    <name type="scientific">Oryza sativa subsp. japonica</name>
    <name type="common">Rice</name>
    <dbReference type="NCBI Taxonomy" id="39947"/>
    <lineage>
        <taxon>Eukaryota</taxon>
        <taxon>Viridiplantae</taxon>
        <taxon>Streptophyta</taxon>
        <taxon>Embryophyta</taxon>
        <taxon>Tracheophyta</taxon>
        <taxon>Spermatophyta</taxon>
        <taxon>Magnoliopsida</taxon>
        <taxon>Liliopsida</taxon>
        <taxon>Poales</taxon>
        <taxon>Poaceae</taxon>
        <taxon>BOP clade</taxon>
        <taxon>Oryzoideae</taxon>
        <taxon>Oryzeae</taxon>
        <taxon>Oryzinae</taxon>
        <taxon>Oryza</taxon>
        <taxon>Oryza sativa</taxon>
    </lineage>
</organism>
<dbReference type="EMBL" id="AP014961">
    <property type="protein sequence ID" value="BAS95157.1"/>
    <property type="molecule type" value="Genomic_DNA"/>
</dbReference>
<dbReference type="AlphaFoldDB" id="A0A0P0WQE2"/>
<dbReference type="Proteomes" id="UP000059680">
    <property type="component" value="Chromosome 5"/>
</dbReference>
<accession>A0A0P0WQE2</accession>
<gene>
    <name evidence="1" type="ordered locus">Os05g0544750</name>
    <name evidence="1" type="ORF">OSNPB_050544750</name>
</gene>
<reference evidence="1 2" key="3">
    <citation type="journal article" date="2013" name="Rice">
        <title>Improvement of the Oryza sativa Nipponbare reference genome using next generation sequence and optical map data.</title>
        <authorList>
            <person name="Kawahara Y."/>
            <person name="de la Bastide M."/>
            <person name="Hamilton J.P."/>
            <person name="Kanamori H."/>
            <person name="McCombie W.R."/>
            <person name="Ouyang S."/>
            <person name="Schwartz D.C."/>
            <person name="Tanaka T."/>
            <person name="Wu J."/>
            <person name="Zhou S."/>
            <person name="Childs K.L."/>
            <person name="Davidson R.M."/>
            <person name="Lin H."/>
            <person name="Quesada-Ocampo L."/>
            <person name="Vaillancourt B."/>
            <person name="Sakai H."/>
            <person name="Lee S.S."/>
            <person name="Kim J."/>
            <person name="Numa H."/>
            <person name="Itoh T."/>
            <person name="Buell C.R."/>
            <person name="Matsumoto T."/>
        </authorList>
    </citation>
    <scope>NUCLEOTIDE SEQUENCE [LARGE SCALE GENOMIC DNA]</scope>
    <source>
        <strain evidence="2">cv. Nipponbare</strain>
    </source>
</reference>
<dbReference type="SMR" id="A0A0P0WQE2"/>
<proteinExistence type="predicted"/>
<reference evidence="1 2" key="2">
    <citation type="journal article" date="2013" name="Plant Cell Physiol.">
        <title>Rice Annotation Project Database (RAP-DB): an integrative and interactive database for rice genomics.</title>
        <authorList>
            <person name="Sakai H."/>
            <person name="Lee S.S."/>
            <person name="Tanaka T."/>
            <person name="Numa H."/>
            <person name="Kim J."/>
            <person name="Kawahara Y."/>
            <person name="Wakimoto H."/>
            <person name="Yang C.C."/>
            <person name="Iwamoto M."/>
            <person name="Abe T."/>
            <person name="Yamada Y."/>
            <person name="Muto A."/>
            <person name="Inokuchi H."/>
            <person name="Ikemura T."/>
            <person name="Matsumoto T."/>
            <person name="Sasaki T."/>
            <person name="Itoh T."/>
        </authorList>
    </citation>
    <scope>NUCLEOTIDE SEQUENCE [LARGE SCALE GENOMIC DNA]</scope>
    <source>
        <strain evidence="2">cv. Nipponbare</strain>
    </source>
</reference>
<name>A0A0P0WQE2_ORYSJ</name>
<protein>
    <submittedName>
        <fullName evidence="1">Os05g0544750 protein</fullName>
    </submittedName>
</protein>
<evidence type="ECO:0000313" key="2">
    <source>
        <dbReference type="Proteomes" id="UP000059680"/>
    </source>
</evidence>
<sequence length="79" mass="8513">MANNWLASLDARGISSSVAAASTFELWALLCISLVRSLSSDGGFSSSNMLRSSLHVLERMFALVPDISISGLTTNRYNM</sequence>
<keyword evidence="2" id="KW-1185">Reference proteome</keyword>
<dbReference type="InParanoid" id="A0A0P0WQE2"/>
<dbReference type="PaxDb" id="39947-A0A0P0WQE2"/>